<gene>
    <name evidence="6" type="ORF">ACFPZ3_64170</name>
</gene>
<keyword evidence="1" id="KW-0805">Transcription regulation</keyword>
<dbReference type="Pfam" id="PF00392">
    <property type="entry name" value="GntR"/>
    <property type="match status" value="1"/>
</dbReference>
<dbReference type="InterPro" id="IPR036390">
    <property type="entry name" value="WH_DNA-bd_sf"/>
</dbReference>
<dbReference type="PRINTS" id="PR00035">
    <property type="entry name" value="HTHGNTR"/>
</dbReference>
<evidence type="ECO:0000256" key="1">
    <source>
        <dbReference type="ARBA" id="ARBA00023015"/>
    </source>
</evidence>
<dbReference type="InterPro" id="IPR050679">
    <property type="entry name" value="Bact_HTH_transcr_reg"/>
</dbReference>
<sequence length="277" mass="30284">MGRTPDAADLDREGPIPLWSQLYEDLVRRIEAGEFAESFPGEMEISEQYRVSRHTARAALRQVRDRGLVVFGRGRAPRVAVQSEIDQPLGALYSLFASVEAAGLEQRSIVRKLRPVLDAEAAERLGLRASDRLVHLERLRMAGGEPLALDRAWLPFAVAAPLLEVDFTRTALYAELAARCGVRLSGGTERLRAVRPSPALRRVLGLNADGAAFSIERVAMAGGDPVEWRHTHIRGDRFVVSADFSAHQGYQLGVSGTDLPANSGGDGQEVTPRSDRL</sequence>
<keyword evidence="2" id="KW-0238">DNA-binding</keyword>
<feature type="domain" description="HTH gntR-type" evidence="5">
    <location>
        <begin position="16"/>
        <end position="82"/>
    </location>
</feature>
<dbReference type="PANTHER" id="PTHR44846">
    <property type="entry name" value="MANNOSYL-D-GLYCERATE TRANSPORT/METABOLISM SYSTEM REPRESSOR MNGR-RELATED"/>
    <property type="match status" value="1"/>
</dbReference>
<evidence type="ECO:0000313" key="6">
    <source>
        <dbReference type="EMBL" id="MFC5834816.1"/>
    </source>
</evidence>
<dbReference type="PROSITE" id="PS50949">
    <property type="entry name" value="HTH_GNTR"/>
    <property type="match status" value="1"/>
</dbReference>
<dbReference type="SUPFAM" id="SSF46785">
    <property type="entry name" value="Winged helix' DNA-binding domain"/>
    <property type="match status" value="1"/>
</dbReference>
<dbReference type="InterPro" id="IPR000524">
    <property type="entry name" value="Tscrpt_reg_HTH_GntR"/>
</dbReference>
<organism evidence="6 7">
    <name type="scientific">Nonomuraea insulae</name>
    <dbReference type="NCBI Taxonomy" id="1616787"/>
    <lineage>
        <taxon>Bacteria</taxon>
        <taxon>Bacillati</taxon>
        <taxon>Actinomycetota</taxon>
        <taxon>Actinomycetes</taxon>
        <taxon>Streptosporangiales</taxon>
        <taxon>Streptosporangiaceae</taxon>
        <taxon>Nonomuraea</taxon>
    </lineage>
</organism>
<dbReference type="Gene3D" id="1.10.10.10">
    <property type="entry name" value="Winged helix-like DNA-binding domain superfamily/Winged helix DNA-binding domain"/>
    <property type="match status" value="1"/>
</dbReference>
<evidence type="ECO:0000256" key="2">
    <source>
        <dbReference type="ARBA" id="ARBA00023125"/>
    </source>
</evidence>
<dbReference type="SMART" id="SM00345">
    <property type="entry name" value="HTH_GNTR"/>
    <property type="match status" value="1"/>
</dbReference>
<comment type="caution">
    <text evidence="6">The sequence shown here is derived from an EMBL/GenBank/DDBJ whole genome shotgun (WGS) entry which is preliminary data.</text>
</comment>
<dbReference type="Pfam" id="PF07702">
    <property type="entry name" value="UTRA"/>
    <property type="match status" value="1"/>
</dbReference>
<dbReference type="CDD" id="cd07377">
    <property type="entry name" value="WHTH_GntR"/>
    <property type="match status" value="1"/>
</dbReference>
<name>A0ABW1DCP3_9ACTN</name>
<evidence type="ECO:0000259" key="5">
    <source>
        <dbReference type="PROSITE" id="PS50949"/>
    </source>
</evidence>
<reference evidence="7" key="1">
    <citation type="journal article" date="2019" name="Int. J. Syst. Evol. Microbiol.">
        <title>The Global Catalogue of Microorganisms (GCM) 10K type strain sequencing project: providing services to taxonomists for standard genome sequencing and annotation.</title>
        <authorList>
            <consortium name="The Broad Institute Genomics Platform"/>
            <consortium name="The Broad Institute Genome Sequencing Center for Infectious Disease"/>
            <person name="Wu L."/>
            <person name="Ma J."/>
        </authorList>
    </citation>
    <scope>NUCLEOTIDE SEQUENCE [LARGE SCALE GENOMIC DNA]</scope>
    <source>
        <strain evidence="7">CCUG 53903</strain>
    </source>
</reference>
<dbReference type="InterPro" id="IPR036388">
    <property type="entry name" value="WH-like_DNA-bd_sf"/>
</dbReference>
<dbReference type="PANTHER" id="PTHR44846:SF1">
    <property type="entry name" value="MANNOSYL-D-GLYCERATE TRANSPORT_METABOLISM SYSTEM REPRESSOR MNGR-RELATED"/>
    <property type="match status" value="1"/>
</dbReference>
<protein>
    <submittedName>
        <fullName evidence="6">GntR family transcriptional regulator</fullName>
    </submittedName>
</protein>
<evidence type="ECO:0000256" key="3">
    <source>
        <dbReference type="ARBA" id="ARBA00023163"/>
    </source>
</evidence>
<feature type="region of interest" description="Disordered" evidence="4">
    <location>
        <begin position="255"/>
        <end position="277"/>
    </location>
</feature>
<dbReference type="SUPFAM" id="SSF64288">
    <property type="entry name" value="Chorismate lyase-like"/>
    <property type="match status" value="1"/>
</dbReference>
<keyword evidence="3" id="KW-0804">Transcription</keyword>
<dbReference type="InterPro" id="IPR011663">
    <property type="entry name" value="UTRA"/>
</dbReference>
<dbReference type="RefSeq" id="WP_379524227.1">
    <property type="nucleotide sequence ID" value="NZ_JBHSPA010000115.1"/>
</dbReference>
<proteinExistence type="predicted"/>
<dbReference type="InterPro" id="IPR028978">
    <property type="entry name" value="Chorismate_lyase_/UTRA_dom_sf"/>
</dbReference>
<dbReference type="SMART" id="SM00866">
    <property type="entry name" value="UTRA"/>
    <property type="match status" value="1"/>
</dbReference>
<accession>A0ABW1DCP3</accession>
<keyword evidence="7" id="KW-1185">Reference proteome</keyword>
<dbReference type="Gene3D" id="3.40.1410.10">
    <property type="entry name" value="Chorismate lyase-like"/>
    <property type="match status" value="1"/>
</dbReference>
<evidence type="ECO:0000256" key="4">
    <source>
        <dbReference type="SAM" id="MobiDB-lite"/>
    </source>
</evidence>
<evidence type="ECO:0000313" key="7">
    <source>
        <dbReference type="Proteomes" id="UP001596058"/>
    </source>
</evidence>
<dbReference type="EMBL" id="JBHSPA010000115">
    <property type="protein sequence ID" value="MFC5834816.1"/>
    <property type="molecule type" value="Genomic_DNA"/>
</dbReference>
<dbReference type="Proteomes" id="UP001596058">
    <property type="component" value="Unassembled WGS sequence"/>
</dbReference>